<dbReference type="AlphaFoldDB" id="A0A0F9DU34"/>
<comment type="caution">
    <text evidence="3">The sequence shown here is derived from an EMBL/GenBank/DDBJ whole genome shotgun (WGS) entry which is preliminary data.</text>
</comment>
<dbReference type="Pfam" id="PF00109">
    <property type="entry name" value="ketoacyl-synt"/>
    <property type="match status" value="1"/>
</dbReference>
<evidence type="ECO:0000259" key="2">
    <source>
        <dbReference type="SMART" id="SM00825"/>
    </source>
</evidence>
<dbReference type="InterPro" id="IPR050091">
    <property type="entry name" value="PKS_NRPS_Biosynth_Enz"/>
</dbReference>
<name>A0A0F9DU34_9ZZZZ</name>
<proteinExistence type="predicted"/>
<feature type="domain" description="Ketosynthase family 3 (KS3)" evidence="2">
    <location>
        <begin position="10"/>
        <end position="178"/>
    </location>
</feature>
<dbReference type="GO" id="GO:0006633">
    <property type="term" value="P:fatty acid biosynthetic process"/>
    <property type="evidence" value="ECO:0007669"/>
    <property type="project" value="TreeGrafter"/>
</dbReference>
<reference evidence="3" key="1">
    <citation type="journal article" date="2015" name="Nature">
        <title>Complex archaea that bridge the gap between prokaryotes and eukaryotes.</title>
        <authorList>
            <person name="Spang A."/>
            <person name="Saw J.H."/>
            <person name="Jorgensen S.L."/>
            <person name="Zaremba-Niedzwiedzka K."/>
            <person name="Martijn J."/>
            <person name="Lind A.E."/>
            <person name="van Eijk R."/>
            <person name="Schleper C."/>
            <person name="Guy L."/>
            <person name="Ettema T.J."/>
        </authorList>
    </citation>
    <scope>NUCLEOTIDE SEQUENCE</scope>
</reference>
<keyword evidence="1" id="KW-0808">Transferase</keyword>
<protein>
    <recommendedName>
        <fullName evidence="2">Ketosynthase family 3 (KS3) domain-containing protein</fullName>
    </recommendedName>
</protein>
<dbReference type="InterPro" id="IPR016039">
    <property type="entry name" value="Thiolase-like"/>
</dbReference>
<dbReference type="PANTHER" id="PTHR43775">
    <property type="entry name" value="FATTY ACID SYNTHASE"/>
    <property type="match status" value="1"/>
</dbReference>
<accession>A0A0F9DU34</accession>
<organism evidence="3">
    <name type="scientific">marine sediment metagenome</name>
    <dbReference type="NCBI Taxonomy" id="412755"/>
    <lineage>
        <taxon>unclassified sequences</taxon>
        <taxon>metagenomes</taxon>
        <taxon>ecological metagenomes</taxon>
    </lineage>
</organism>
<dbReference type="SMART" id="SM00825">
    <property type="entry name" value="PKS_KS"/>
    <property type="match status" value="1"/>
</dbReference>
<dbReference type="PANTHER" id="PTHR43775:SF51">
    <property type="entry name" value="INACTIVE PHENOLPHTHIOCEROL SYNTHESIS POLYKETIDE SYNTHASE TYPE I PKS1-RELATED"/>
    <property type="match status" value="1"/>
</dbReference>
<dbReference type="GO" id="GO:0004312">
    <property type="term" value="F:fatty acid synthase activity"/>
    <property type="evidence" value="ECO:0007669"/>
    <property type="project" value="TreeGrafter"/>
</dbReference>
<dbReference type="Gene3D" id="3.40.47.10">
    <property type="match status" value="1"/>
</dbReference>
<evidence type="ECO:0000313" key="3">
    <source>
        <dbReference type="EMBL" id="KKL57246.1"/>
    </source>
</evidence>
<gene>
    <name evidence="3" type="ORF">LCGC14_2237340</name>
</gene>
<dbReference type="InterPro" id="IPR014030">
    <property type="entry name" value="Ketoacyl_synth_N"/>
</dbReference>
<sequence length="178" mass="19989">MKKNKNKLSIAVIGMGCLFPKGPGLKEYWRLLFHGEDGITDIPETHWLIDDYFDEDQKKPDYVYCKRGGFLSAVSFDPAEFGIPPSSLEATDTSQLLGLVVAKMAMEDAGYGNHRDFKHSRTSVILGVTGTQELVIPLSSRLGHPVWRRALQEESISPQQIDKVIKKISESYDCMEPK</sequence>
<dbReference type="InterPro" id="IPR020841">
    <property type="entry name" value="PKS_Beta-ketoAc_synthase_dom"/>
</dbReference>
<dbReference type="SUPFAM" id="SSF53901">
    <property type="entry name" value="Thiolase-like"/>
    <property type="match status" value="1"/>
</dbReference>
<evidence type="ECO:0000256" key="1">
    <source>
        <dbReference type="ARBA" id="ARBA00022679"/>
    </source>
</evidence>
<dbReference type="EMBL" id="LAZR01030229">
    <property type="protein sequence ID" value="KKL57246.1"/>
    <property type="molecule type" value="Genomic_DNA"/>
</dbReference>